<protein>
    <recommendedName>
        <fullName evidence="1">DUF8106 domain-containing protein</fullName>
    </recommendedName>
</protein>
<feature type="domain" description="DUF8106" evidence="1">
    <location>
        <begin position="14"/>
        <end position="56"/>
    </location>
</feature>
<name>A0A2H4ZWW9_9EURY</name>
<evidence type="ECO:0000259" key="1">
    <source>
        <dbReference type="Pfam" id="PF26408"/>
    </source>
</evidence>
<dbReference type="KEGG" id="hta:BVU17_05210"/>
<reference evidence="2 3" key="1">
    <citation type="submission" date="2017-01" db="EMBL/GenBank/DDBJ databases">
        <title>A Red Light-Sensitive Sensory Rhodopsin I From Haloarcula taiwanensis, A New Haloarchaeon Isolated From Taiwan.</title>
        <authorList>
            <person name="Yang C.-S."/>
            <person name="Han Y.-A."/>
            <person name="Chen P.-C."/>
            <person name="Ng W.V."/>
            <person name="Chen T.-W."/>
        </authorList>
    </citation>
    <scope>NUCLEOTIDE SEQUENCE [LARGE SCALE GENOMIC DNA]</scope>
    <source>
        <strain evidence="2 3">Taiwanensis</strain>
    </source>
</reference>
<proteinExistence type="predicted"/>
<sequence>MSPTDSRTEHGGLTKATLFCPDCGHQSRYDGDWVVVEQRGSTHYRCPECHAQIATRPSHTDCGASRFFDTYWQAWNHGIRAWNGLLQRLLSPERSC</sequence>
<organism evidence="2 3">
    <name type="scientific">Haloarcula taiwanensis</name>
    <dbReference type="NCBI Taxonomy" id="1932004"/>
    <lineage>
        <taxon>Archaea</taxon>
        <taxon>Methanobacteriati</taxon>
        <taxon>Methanobacteriota</taxon>
        <taxon>Stenosarchaea group</taxon>
        <taxon>Halobacteria</taxon>
        <taxon>Halobacteriales</taxon>
        <taxon>Haloarculaceae</taxon>
        <taxon>Haloarcula</taxon>
    </lineage>
</organism>
<accession>A0A2H4ZWW9</accession>
<dbReference type="InterPro" id="IPR058419">
    <property type="entry name" value="DUF8106"/>
</dbReference>
<gene>
    <name evidence="2" type="ORF">BVU17_05210</name>
</gene>
<dbReference type="Pfam" id="PF26408">
    <property type="entry name" value="DUF8106"/>
    <property type="match status" value="1"/>
</dbReference>
<keyword evidence="3" id="KW-1185">Reference proteome</keyword>
<evidence type="ECO:0000313" key="2">
    <source>
        <dbReference type="EMBL" id="AUG46950.1"/>
    </source>
</evidence>
<dbReference type="Proteomes" id="UP000242917">
    <property type="component" value="Chromosome I"/>
</dbReference>
<dbReference type="EMBL" id="CP019154">
    <property type="protein sequence ID" value="AUG46950.1"/>
    <property type="molecule type" value="Genomic_DNA"/>
</dbReference>
<dbReference type="AlphaFoldDB" id="A0A2H4ZWW9"/>
<evidence type="ECO:0000313" key="3">
    <source>
        <dbReference type="Proteomes" id="UP000242917"/>
    </source>
</evidence>